<feature type="transmembrane region" description="Helical" evidence="6">
    <location>
        <begin position="182"/>
        <end position="203"/>
    </location>
</feature>
<gene>
    <name evidence="8" type="ORF">NCTC10283_02550</name>
</gene>
<evidence type="ECO:0000313" key="9">
    <source>
        <dbReference type="Proteomes" id="UP000254209"/>
    </source>
</evidence>
<evidence type="ECO:0000256" key="1">
    <source>
        <dbReference type="ARBA" id="ARBA00004141"/>
    </source>
</evidence>
<keyword evidence="9" id="KW-1185">Reference proteome</keyword>
<name>A0A376BVL4_9NEIS</name>
<evidence type="ECO:0000256" key="3">
    <source>
        <dbReference type="ARBA" id="ARBA00022692"/>
    </source>
</evidence>
<dbReference type="Gene3D" id="1.10.3730.20">
    <property type="match status" value="1"/>
</dbReference>
<organism evidence="8 9">
    <name type="scientific">Alysiella crassa</name>
    <dbReference type="NCBI Taxonomy" id="153491"/>
    <lineage>
        <taxon>Bacteria</taxon>
        <taxon>Pseudomonadati</taxon>
        <taxon>Pseudomonadota</taxon>
        <taxon>Betaproteobacteria</taxon>
        <taxon>Neisseriales</taxon>
        <taxon>Neisseriaceae</taxon>
        <taxon>Alysiella</taxon>
    </lineage>
</organism>
<feature type="transmembrane region" description="Helical" evidence="6">
    <location>
        <begin position="215"/>
        <end position="236"/>
    </location>
</feature>
<evidence type="ECO:0000313" key="8">
    <source>
        <dbReference type="EMBL" id="SSY80986.1"/>
    </source>
</evidence>
<comment type="similarity">
    <text evidence="2">Belongs to the EamA transporter family.</text>
</comment>
<dbReference type="GO" id="GO:0016020">
    <property type="term" value="C:membrane"/>
    <property type="evidence" value="ECO:0007669"/>
    <property type="project" value="UniProtKB-SubCell"/>
</dbReference>
<feature type="transmembrane region" description="Helical" evidence="6">
    <location>
        <begin position="243"/>
        <end position="265"/>
    </location>
</feature>
<feature type="domain" description="EamA" evidence="7">
    <location>
        <begin position="13"/>
        <end position="138"/>
    </location>
</feature>
<dbReference type="InterPro" id="IPR050638">
    <property type="entry name" value="AA-Vitamin_Transporters"/>
</dbReference>
<dbReference type="RefSeq" id="WP_034291162.1">
    <property type="nucleotide sequence ID" value="NZ_CP091519.2"/>
</dbReference>
<evidence type="ECO:0000256" key="4">
    <source>
        <dbReference type="ARBA" id="ARBA00022989"/>
    </source>
</evidence>
<protein>
    <submittedName>
        <fullName evidence="8">Predicted permease, DMT superfamily</fullName>
    </submittedName>
</protein>
<dbReference type="PANTHER" id="PTHR32322">
    <property type="entry name" value="INNER MEMBRANE TRANSPORTER"/>
    <property type="match status" value="1"/>
</dbReference>
<dbReference type="AlphaFoldDB" id="A0A376BVL4"/>
<accession>A0A376BVL4</accession>
<dbReference type="PANTHER" id="PTHR32322:SF2">
    <property type="entry name" value="EAMA DOMAIN-CONTAINING PROTEIN"/>
    <property type="match status" value="1"/>
</dbReference>
<keyword evidence="5 6" id="KW-0472">Membrane</keyword>
<feature type="transmembrane region" description="Helical" evidence="6">
    <location>
        <begin position="98"/>
        <end position="116"/>
    </location>
</feature>
<feature type="domain" description="EamA" evidence="7">
    <location>
        <begin position="150"/>
        <end position="286"/>
    </location>
</feature>
<dbReference type="InterPro" id="IPR037185">
    <property type="entry name" value="EmrE-like"/>
</dbReference>
<dbReference type="InterPro" id="IPR000620">
    <property type="entry name" value="EamA_dom"/>
</dbReference>
<comment type="subcellular location">
    <subcellularLocation>
        <location evidence="1">Membrane</location>
        <topology evidence="1">Multi-pass membrane protein</topology>
    </subcellularLocation>
</comment>
<feature type="transmembrane region" description="Helical" evidence="6">
    <location>
        <begin position="123"/>
        <end position="143"/>
    </location>
</feature>
<dbReference type="Proteomes" id="UP000254209">
    <property type="component" value="Unassembled WGS sequence"/>
</dbReference>
<sequence length="295" mass="32464">MNTEAQKKFAPIGLTIGCIVFGLGSVIVAHLPIGAYAIAFWRLAVAAVIFAFLARWFAQKFPENTHAKRYAWWAGAFLGLDLALWHESIYAVGPGISTVLNCLQIFWLTMIGVIWFKEKLSKLQIFSLIMALTGIVLIGSPEFGHNQNAMWGFVSGILSGLMLSLSMVFVRKTQQAAPTPIFPLMFRISLGGMAILILPTLLLNDNNMLPTTWSQIGWILVYGAVMQCFAWGMIAYSIPLLSLSLSGLLLLTEPVAALMIDFAFLDKEINGLQWFGAVLTMVAIYLGSLKSKNTH</sequence>
<feature type="transmembrane region" description="Helical" evidence="6">
    <location>
        <begin position="149"/>
        <end position="170"/>
    </location>
</feature>
<dbReference type="EMBL" id="UFSO01000003">
    <property type="protein sequence ID" value="SSY80986.1"/>
    <property type="molecule type" value="Genomic_DNA"/>
</dbReference>
<feature type="transmembrane region" description="Helical" evidence="6">
    <location>
        <begin position="39"/>
        <end position="58"/>
    </location>
</feature>
<proteinExistence type="inferred from homology"/>
<dbReference type="STRING" id="1120980.GCA_000745955_00398"/>
<evidence type="ECO:0000256" key="5">
    <source>
        <dbReference type="ARBA" id="ARBA00023136"/>
    </source>
</evidence>
<feature type="transmembrane region" description="Helical" evidence="6">
    <location>
        <begin position="271"/>
        <end position="289"/>
    </location>
</feature>
<keyword evidence="4 6" id="KW-1133">Transmembrane helix</keyword>
<evidence type="ECO:0000256" key="2">
    <source>
        <dbReference type="ARBA" id="ARBA00007362"/>
    </source>
</evidence>
<evidence type="ECO:0000259" key="7">
    <source>
        <dbReference type="Pfam" id="PF00892"/>
    </source>
</evidence>
<dbReference type="Pfam" id="PF00892">
    <property type="entry name" value="EamA"/>
    <property type="match status" value="2"/>
</dbReference>
<keyword evidence="3 6" id="KW-0812">Transmembrane</keyword>
<reference evidence="8 9" key="1">
    <citation type="submission" date="2018-06" db="EMBL/GenBank/DDBJ databases">
        <authorList>
            <consortium name="Pathogen Informatics"/>
            <person name="Doyle S."/>
        </authorList>
    </citation>
    <scope>NUCLEOTIDE SEQUENCE [LARGE SCALE GENOMIC DNA]</scope>
    <source>
        <strain evidence="8 9">NCTC10283</strain>
    </source>
</reference>
<feature type="transmembrane region" description="Helical" evidence="6">
    <location>
        <begin position="12"/>
        <end position="33"/>
    </location>
</feature>
<evidence type="ECO:0000256" key="6">
    <source>
        <dbReference type="SAM" id="Phobius"/>
    </source>
</evidence>
<feature type="transmembrane region" description="Helical" evidence="6">
    <location>
        <begin position="70"/>
        <end position="86"/>
    </location>
</feature>
<dbReference type="SUPFAM" id="SSF103481">
    <property type="entry name" value="Multidrug resistance efflux transporter EmrE"/>
    <property type="match status" value="2"/>
</dbReference>
<dbReference type="OrthoDB" id="5625838at2"/>